<feature type="signal peptide" evidence="4">
    <location>
        <begin position="1"/>
        <end position="19"/>
    </location>
</feature>
<evidence type="ECO:0000256" key="1">
    <source>
        <dbReference type="ARBA" id="ARBA00022669"/>
    </source>
</evidence>
<comment type="caution">
    <text evidence="6">The sequence shown here is derived from an EMBL/GenBank/DDBJ whole genome shotgun (WGS) entry which is preliminary data.</text>
</comment>
<keyword evidence="2" id="KW-0843">Virulence</keyword>
<feature type="compositionally biased region" description="Polar residues" evidence="3">
    <location>
        <begin position="154"/>
        <end position="173"/>
    </location>
</feature>
<feature type="compositionally biased region" description="Gly residues" evidence="3">
    <location>
        <begin position="455"/>
        <end position="475"/>
    </location>
</feature>
<dbReference type="EMBL" id="LFMY01000024">
    <property type="protein sequence ID" value="OKL55262.1"/>
    <property type="molecule type" value="Genomic_DNA"/>
</dbReference>
<dbReference type="InterPro" id="IPR052210">
    <property type="entry name" value="LysM1-like"/>
</dbReference>
<proteinExistence type="predicted"/>
<feature type="region of interest" description="Disordered" evidence="3">
    <location>
        <begin position="557"/>
        <end position="578"/>
    </location>
</feature>
<dbReference type="STRING" id="1441469.A0A1Q5Q642"/>
<feature type="region of interest" description="Disordered" evidence="3">
    <location>
        <begin position="154"/>
        <end position="175"/>
    </location>
</feature>
<dbReference type="InterPro" id="IPR018392">
    <property type="entry name" value="LysM"/>
</dbReference>
<feature type="compositionally biased region" description="Low complexity" evidence="3">
    <location>
        <begin position="557"/>
        <end position="570"/>
    </location>
</feature>
<dbReference type="PANTHER" id="PTHR34997">
    <property type="entry name" value="AM15"/>
    <property type="match status" value="1"/>
</dbReference>
<name>A0A1Q5Q642_TALAT</name>
<evidence type="ECO:0000313" key="7">
    <source>
        <dbReference type="Proteomes" id="UP000214365"/>
    </source>
</evidence>
<dbReference type="GeneID" id="31009222"/>
<dbReference type="GO" id="GO:0008061">
    <property type="term" value="F:chitin binding"/>
    <property type="evidence" value="ECO:0007669"/>
    <property type="project" value="UniProtKB-KW"/>
</dbReference>
<dbReference type="PROSITE" id="PS51782">
    <property type="entry name" value="LYSM"/>
    <property type="match status" value="2"/>
</dbReference>
<evidence type="ECO:0000313" key="6">
    <source>
        <dbReference type="EMBL" id="OKL55262.1"/>
    </source>
</evidence>
<protein>
    <recommendedName>
        <fullName evidence="5">LysM domain-containing protein</fullName>
    </recommendedName>
</protein>
<feature type="chain" id="PRO_5012479742" description="LysM domain-containing protein" evidence="4">
    <location>
        <begin position="20"/>
        <end position="808"/>
    </location>
</feature>
<gene>
    <name evidence="6" type="ORF">UA08_09466</name>
</gene>
<dbReference type="PANTHER" id="PTHR34997:SF1">
    <property type="entry name" value="PEPTIDOGLYCAN-BINDING LYSIN DOMAIN"/>
    <property type="match status" value="1"/>
</dbReference>
<dbReference type="RefSeq" id="XP_020115383.1">
    <property type="nucleotide sequence ID" value="XM_020265400.1"/>
</dbReference>
<dbReference type="Pfam" id="PF01476">
    <property type="entry name" value="LysM"/>
    <property type="match status" value="2"/>
</dbReference>
<dbReference type="Proteomes" id="UP000214365">
    <property type="component" value="Unassembled WGS sequence"/>
</dbReference>
<organism evidence="6 7">
    <name type="scientific">Talaromyces atroroseus</name>
    <dbReference type="NCBI Taxonomy" id="1441469"/>
    <lineage>
        <taxon>Eukaryota</taxon>
        <taxon>Fungi</taxon>
        <taxon>Dikarya</taxon>
        <taxon>Ascomycota</taxon>
        <taxon>Pezizomycotina</taxon>
        <taxon>Eurotiomycetes</taxon>
        <taxon>Eurotiomycetidae</taxon>
        <taxon>Eurotiales</taxon>
        <taxon>Trichocomaceae</taxon>
        <taxon>Talaromyces</taxon>
        <taxon>Talaromyces sect. Trachyspermi</taxon>
    </lineage>
</organism>
<evidence type="ECO:0000256" key="4">
    <source>
        <dbReference type="SAM" id="SignalP"/>
    </source>
</evidence>
<evidence type="ECO:0000256" key="2">
    <source>
        <dbReference type="ARBA" id="ARBA00023026"/>
    </source>
</evidence>
<accession>A0A1Q5Q642</accession>
<feature type="domain" description="LysM" evidence="5">
    <location>
        <begin position="587"/>
        <end position="636"/>
    </location>
</feature>
<dbReference type="OrthoDB" id="5985073at2759"/>
<reference evidence="6 7" key="1">
    <citation type="submission" date="2015-06" db="EMBL/GenBank/DDBJ databases">
        <title>Talaromyces atroroseus IBT 11181 draft genome.</title>
        <authorList>
            <person name="Rasmussen K.B."/>
            <person name="Rasmussen S."/>
            <person name="Petersen B."/>
            <person name="Sicheritz-Ponten T."/>
            <person name="Mortensen U.H."/>
            <person name="Thrane U."/>
        </authorList>
    </citation>
    <scope>NUCLEOTIDE SEQUENCE [LARGE SCALE GENOMIC DNA]</scope>
    <source>
        <strain evidence="6 7">IBT 11181</strain>
    </source>
</reference>
<feature type="region of interest" description="Disordered" evidence="3">
    <location>
        <begin position="441"/>
        <end position="495"/>
    </location>
</feature>
<keyword evidence="7" id="KW-1185">Reference proteome</keyword>
<dbReference type="AlphaFoldDB" id="A0A1Q5Q642"/>
<evidence type="ECO:0000259" key="5">
    <source>
        <dbReference type="PROSITE" id="PS51782"/>
    </source>
</evidence>
<dbReference type="Gene3D" id="3.10.350.10">
    <property type="entry name" value="LysM domain"/>
    <property type="match status" value="5"/>
</dbReference>
<keyword evidence="1" id="KW-0147">Chitin-binding</keyword>
<evidence type="ECO:0000256" key="3">
    <source>
        <dbReference type="SAM" id="MobiDB-lite"/>
    </source>
</evidence>
<dbReference type="InterPro" id="IPR036779">
    <property type="entry name" value="LysM_dom_sf"/>
</dbReference>
<feature type="domain" description="LysM" evidence="5">
    <location>
        <begin position="754"/>
        <end position="804"/>
    </location>
</feature>
<sequence>MQHIVLLTTALLLAAECTAQSSLYPAVDPTALANAFNISLACLDALNETVVCDGTLLQMAGDVDNYLWDIDNVTALCTTDCLSSAATWFADVRTECANDAIAVNGRLIPPMTIPGRVLDGMNIACLSPDTDVLMDPGVNGTLLTSVLLSETNSTVTADSTVPTPTPSTQGTVSSRKRQASPSYCLIESYSWVGSDIIRPLCPDGAATTGNDTSQCVDPTDVPPENERLANLYPDSLLCSDCFIKMFYLRVASPYLPDLDYSDYLVGQFYDIVSVCNNTDMPDLLVRPPPYYDSTLDISSNATDTTNQTTTTATVACNQTLGLAELGNLTVPDPSANGTIWCDAISTLYNVTTGDLILEFGNAFCLPDVNFTSACVPAGCTMAQVPLNATCDSMSSLISTANNSITSTQFQTWNPNLLGFCDDLAADQYVCISAPGGSYISPPASNETSSDSSQARGGGDGTGTATGSGSVAGGGRNATFVSAGESPPTPTQSGITPLCTEYAQAQSGDGCWSLTTLWQISESDFYAWNPVLGTAGENCSTALLAGDWYCIGVQGATTSSSAPSTATTTPPAATPSPVQPGIDPQCTAYAEAQSGDYCSAFATEYNITTAELYEWNPVLGANGQNCSLQFQENTYYCIGAASTSPSTTASTIASTTSTSSPTTTLAVPSPAQTGIDPDCTAYAEAVSGDYCSEFATANNITPAQLYAWNPILGTDGAGCSTEFQADTWYCVGVPSSSPVSVPSPVQSGIASNCDQYAEAVSGDTCSGFAVAHDITTAQFYSWNTILGTEGANCALEFQANTYYCIVAVV</sequence>
<keyword evidence="4" id="KW-0732">Signal</keyword>
<dbReference type="CDD" id="cd00118">
    <property type="entry name" value="LysM"/>
    <property type="match status" value="3"/>
</dbReference>